<dbReference type="InterPro" id="IPR012340">
    <property type="entry name" value="NA-bd_OB-fold"/>
</dbReference>
<evidence type="ECO:0000256" key="2">
    <source>
        <dbReference type="ARBA" id="ARBA00022884"/>
    </source>
</evidence>
<evidence type="ECO:0000313" key="5">
    <source>
        <dbReference type="EMBL" id="CAA9496800.1"/>
    </source>
</evidence>
<dbReference type="Gene3D" id="2.40.50.140">
    <property type="entry name" value="Nucleic acid-binding proteins"/>
    <property type="match status" value="1"/>
</dbReference>
<sequence>MRVPLHWLHEYVRPEIDAAQLAERLAMTGTEVDRIHHHGVGNLDAFVVGKVLEAVQHPDADRLRVCTVDVADGEPSQIVCGAPNVAAGQTVAVAKPGAIMPDGTRLKAAKLRGVVSAGMICAEDELGIGTDHDGILVLDGHLRAGEPLTEALPIADEVLELEITPNRPDCLGIYGVAREVHAATGAPLAPPPWTE</sequence>
<evidence type="ECO:0000256" key="1">
    <source>
        <dbReference type="ARBA" id="ARBA00022555"/>
    </source>
</evidence>
<dbReference type="FunFam" id="2.40.50.140:FF:000045">
    <property type="entry name" value="Phenylalanine--tRNA ligase beta subunit"/>
    <property type="match status" value="1"/>
</dbReference>
<proteinExistence type="predicted"/>
<organism evidence="5">
    <name type="scientific">uncultured Solirubrobacteraceae bacterium</name>
    <dbReference type="NCBI Taxonomy" id="1162706"/>
    <lineage>
        <taxon>Bacteria</taxon>
        <taxon>Bacillati</taxon>
        <taxon>Actinomycetota</taxon>
        <taxon>Thermoleophilia</taxon>
        <taxon>Solirubrobacterales</taxon>
        <taxon>Solirubrobacteraceae</taxon>
        <taxon>environmental samples</taxon>
    </lineage>
</organism>
<dbReference type="AlphaFoldDB" id="A0A6J4SEI8"/>
<reference evidence="5" key="1">
    <citation type="submission" date="2020-02" db="EMBL/GenBank/DDBJ databases">
        <authorList>
            <person name="Meier V. D."/>
        </authorList>
    </citation>
    <scope>NUCLEOTIDE SEQUENCE</scope>
    <source>
        <strain evidence="5">AVDCRST_MAG13</strain>
    </source>
</reference>
<dbReference type="EMBL" id="CADCVO010000323">
    <property type="protein sequence ID" value="CAA9496800.1"/>
    <property type="molecule type" value="Genomic_DNA"/>
</dbReference>
<dbReference type="InterPro" id="IPR002547">
    <property type="entry name" value="tRNA-bd_dom"/>
</dbReference>
<evidence type="ECO:0000259" key="4">
    <source>
        <dbReference type="PROSITE" id="PS50886"/>
    </source>
</evidence>
<dbReference type="PROSITE" id="PS50886">
    <property type="entry name" value="TRBD"/>
    <property type="match status" value="1"/>
</dbReference>
<dbReference type="GO" id="GO:0000049">
    <property type="term" value="F:tRNA binding"/>
    <property type="evidence" value="ECO:0007669"/>
    <property type="project" value="UniProtKB-UniRule"/>
</dbReference>
<dbReference type="EC" id="6.1.1.20" evidence="5"/>
<feature type="domain" description="TRNA-binding" evidence="4">
    <location>
        <begin position="40"/>
        <end position="149"/>
    </location>
</feature>
<dbReference type="Gene3D" id="3.30.56.10">
    <property type="match status" value="1"/>
</dbReference>
<dbReference type="NCBIfam" id="NF045760">
    <property type="entry name" value="YtpR"/>
    <property type="match status" value="1"/>
</dbReference>
<protein>
    <submittedName>
        <fullName evidence="5">Phenylalanyl-tRNA synthetase beta chain</fullName>
        <ecNumber evidence="5">6.1.1.20</ecNumber>
    </submittedName>
</protein>
<name>A0A6J4SEI8_9ACTN</name>
<keyword evidence="2 3" id="KW-0694">RNA-binding</keyword>
<dbReference type="InterPro" id="IPR033714">
    <property type="entry name" value="tRNA_bind_bactPheRS"/>
</dbReference>
<gene>
    <name evidence="5" type="ORF">AVDCRST_MAG13-2030</name>
</gene>
<feature type="non-terminal residue" evidence="5">
    <location>
        <position position="195"/>
    </location>
</feature>
<accession>A0A6J4SEI8</accession>
<evidence type="ECO:0000256" key="3">
    <source>
        <dbReference type="PROSITE-ProRule" id="PRU00209"/>
    </source>
</evidence>
<dbReference type="GO" id="GO:0004826">
    <property type="term" value="F:phenylalanine-tRNA ligase activity"/>
    <property type="evidence" value="ECO:0007669"/>
    <property type="project" value="UniProtKB-EC"/>
</dbReference>
<keyword evidence="5" id="KW-0436">Ligase</keyword>
<keyword evidence="5" id="KW-0030">Aminoacyl-tRNA synthetase</keyword>
<keyword evidence="1 3" id="KW-0820">tRNA-binding</keyword>
<dbReference type="CDD" id="cd02796">
    <property type="entry name" value="tRNA_bind_bactPheRS"/>
    <property type="match status" value="1"/>
</dbReference>
<dbReference type="Pfam" id="PF01588">
    <property type="entry name" value="tRNA_bind"/>
    <property type="match status" value="1"/>
</dbReference>
<dbReference type="SUPFAM" id="SSF50249">
    <property type="entry name" value="Nucleic acid-binding proteins"/>
    <property type="match status" value="1"/>
</dbReference>